<keyword evidence="5" id="KW-1185">Reference proteome</keyword>
<evidence type="ECO:0000313" key="5">
    <source>
        <dbReference type="Proteomes" id="UP000741863"/>
    </source>
</evidence>
<dbReference type="RefSeq" id="WP_204695501.1">
    <property type="nucleotide sequence ID" value="NZ_JAFBEC010000001.1"/>
</dbReference>
<proteinExistence type="inferred from homology"/>
<evidence type="ECO:0000313" key="4">
    <source>
        <dbReference type="EMBL" id="MBM7631352.1"/>
    </source>
</evidence>
<organism evidence="4 5">
    <name type="scientific">Geomicrobium sediminis</name>
    <dbReference type="NCBI Taxonomy" id="1347788"/>
    <lineage>
        <taxon>Bacteria</taxon>
        <taxon>Bacillati</taxon>
        <taxon>Bacillota</taxon>
        <taxon>Bacilli</taxon>
        <taxon>Bacillales</taxon>
        <taxon>Geomicrobium</taxon>
    </lineage>
</organism>
<dbReference type="InterPro" id="IPR003791">
    <property type="entry name" value="UPF0178"/>
</dbReference>
<dbReference type="EMBL" id="JAFBEC010000001">
    <property type="protein sequence ID" value="MBM7631352.1"/>
    <property type="molecule type" value="Genomic_DNA"/>
</dbReference>
<feature type="region of interest" description="Disordered" evidence="3">
    <location>
        <begin position="109"/>
        <end position="132"/>
    </location>
</feature>
<evidence type="ECO:0000256" key="2">
    <source>
        <dbReference type="HAMAP-Rule" id="MF_00489"/>
    </source>
</evidence>
<accession>A0ABS2P7T7</accession>
<comment type="caution">
    <text evidence="4">The sequence shown here is derived from an EMBL/GenBank/DDBJ whole genome shotgun (WGS) entry which is preliminary data.</text>
</comment>
<dbReference type="Pfam" id="PF02639">
    <property type="entry name" value="DUF188"/>
    <property type="match status" value="1"/>
</dbReference>
<dbReference type="PANTHER" id="PTHR35146">
    <property type="entry name" value="UPF0178 PROTEIN YAII"/>
    <property type="match status" value="1"/>
</dbReference>
<dbReference type="NCBIfam" id="NF001095">
    <property type="entry name" value="PRK00124.1"/>
    <property type="match status" value="1"/>
</dbReference>
<dbReference type="PANTHER" id="PTHR35146:SF1">
    <property type="entry name" value="UPF0178 PROTEIN YAII"/>
    <property type="match status" value="1"/>
</dbReference>
<reference evidence="4 5" key="1">
    <citation type="submission" date="2021-01" db="EMBL/GenBank/DDBJ databases">
        <title>Genomic Encyclopedia of Type Strains, Phase IV (KMG-IV): sequencing the most valuable type-strain genomes for metagenomic binning, comparative biology and taxonomic classification.</title>
        <authorList>
            <person name="Goeker M."/>
        </authorList>
    </citation>
    <scope>NUCLEOTIDE SEQUENCE [LARGE SCALE GENOMIC DNA]</scope>
    <source>
        <strain evidence="4 5">DSM 25540</strain>
    </source>
</reference>
<gene>
    <name evidence="4" type="ORF">JOD17_000443</name>
</gene>
<sequence>MKIIIDADACPVQDVVIEESAKRGKDVVLVKSYAHYSNVEQEAEVIYVDPGNDSADYKIVQLAVPGDIIITQDYGLAALALEKNCKVLHHTGFLYSKDRIDAMLFERHQSAKRRRSKQRVRGPKPFTNEQKEHFKEQFIKELEA</sequence>
<evidence type="ECO:0000256" key="1">
    <source>
        <dbReference type="ARBA" id="ARBA00008522"/>
    </source>
</evidence>
<name>A0ABS2P7T7_9BACL</name>
<evidence type="ECO:0000256" key="3">
    <source>
        <dbReference type="SAM" id="MobiDB-lite"/>
    </source>
</evidence>
<protein>
    <recommendedName>
        <fullName evidence="2">UPF0178 protein JOD17_000443</fullName>
    </recommendedName>
</protein>
<dbReference type="HAMAP" id="MF_00489">
    <property type="entry name" value="UPF0178"/>
    <property type="match status" value="1"/>
</dbReference>
<dbReference type="Proteomes" id="UP000741863">
    <property type="component" value="Unassembled WGS sequence"/>
</dbReference>
<feature type="compositionally biased region" description="Basic residues" evidence="3">
    <location>
        <begin position="110"/>
        <end position="122"/>
    </location>
</feature>
<comment type="similarity">
    <text evidence="1 2">Belongs to the UPF0178 family.</text>
</comment>